<dbReference type="PANTHER" id="PTHR10286">
    <property type="entry name" value="INORGANIC PYROPHOSPHATASE"/>
    <property type="match status" value="1"/>
</dbReference>
<name>A0AAT9G4A6_9ENTR</name>
<keyword evidence="4 5" id="KW-0460">Magnesium</keyword>
<dbReference type="EC" id="3.6.1.1" evidence="5"/>
<evidence type="ECO:0000256" key="1">
    <source>
        <dbReference type="ARBA" id="ARBA00001946"/>
    </source>
</evidence>
<sequence>MNMNQIEAGKNIPDDINVIIEISAYSSPIKYEINKESGVVHVDRFISTAMFYPCNYGYINNTLSMDGDPIDALVITPYPLQSNSVIRSRPIGMLKMTDEAGDDIKIIAVPHYKLTNEYDNIQNIHDISNVLLNKIKHFFTHYKTLEDHKWSIVHNWENVDVAKSEIISSYKRSRKHNNS</sequence>
<evidence type="ECO:0000256" key="3">
    <source>
        <dbReference type="ARBA" id="ARBA00022801"/>
    </source>
</evidence>
<feature type="binding site" evidence="5">
    <location>
        <position position="44"/>
    </location>
    <ligand>
        <name>substrate</name>
    </ligand>
</feature>
<dbReference type="InterPro" id="IPR036649">
    <property type="entry name" value="Pyrophosphatase_sf"/>
</dbReference>
<comment type="similarity">
    <text evidence="5">Belongs to the PPase family.</text>
</comment>
<comment type="subunit">
    <text evidence="5">Homohexamer.</text>
</comment>
<dbReference type="PROSITE" id="PS00387">
    <property type="entry name" value="PPASE"/>
    <property type="match status" value="1"/>
</dbReference>
<dbReference type="GO" id="GO:0006796">
    <property type="term" value="P:phosphate-containing compound metabolic process"/>
    <property type="evidence" value="ECO:0007669"/>
    <property type="project" value="InterPro"/>
</dbReference>
<dbReference type="Pfam" id="PF00719">
    <property type="entry name" value="Pyrophosphatase"/>
    <property type="match status" value="1"/>
</dbReference>
<dbReference type="HAMAP" id="MF_00209">
    <property type="entry name" value="Inorganic_PPase"/>
    <property type="match status" value="1"/>
</dbReference>
<evidence type="ECO:0000256" key="4">
    <source>
        <dbReference type="ARBA" id="ARBA00022842"/>
    </source>
</evidence>
<dbReference type="GO" id="GO:0005737">
    <property type="term" value="C:cytoplasm"/>
    <property type="evidence" value="ECO:0007669"/>
    <property type="project" value="UniProtKB-SubCell"/>
</dbReference>
<comment type="cofactor">
    <cofactor evidence="1 5">
        <name>Mg(2+)</name>
        <dbReference type="ChEBI" id="CHEBI:18420"/>
    </cofactor>
</comment>
<accession>A0AAT9G4A6</accession>
<dbReference type="AlphaFoldDB" id="A0AAT9G4A6"/>
<feature type="binding site" evidence="5">
    <location>
        <position position="71"/>
    </location>
    <ligand>
        <name>Mg(2+)</name>
        <dbReference type="ChEBI" id="CHEBI:18420"/>
        <label>1</label>
    </ligand>
</feature>
<feature type="binding site" evidence="5">
    <location>
        <position position="30"/>
    </location>
    <ligand>
        <name>substrate</name>
    </ligand>
</feature>
<dbReference type="EMBL" id="AP028961">
    <property type="protein sequence ID" value="BET44535.1"/>
    <property type="molecule type" value="Genomic_DNA"/>
</dbReference>
<gene>
    <name evidence="5 6" type="primary">ppa</name>
    <name evidence="6" type="ORF">ACHINZ_2050</name>
</gene>
<keyword evidence="3 5" id="KW-0378">Hydrolase</keyword>
<evidence type="ECO:0000313" key="6">
    <source>
        <dbReference type="EMBL" id="BET44535.1"/>
    </source>
</evidence>
<comment type="function">
    <text evidence="5">Catalyzes the hydrolysis of inorganic pyrophosphate (PPi) forming two phosphate ions.</text>
</comment>
<keyword evidence="2 5" id="KW-0479">Metal-binding</keyword>
<reference evidence="6" key="1">
    <citation type="journal article" date="2023" name="Front. Microbiol.">
        <title>Genome analysis of Candidatus Aschnera chinzeii, the bacterial endosymbiont of the blood-sucking bat fly Penicillidia jenynsii (Insecta: Diptera: Nycteribiidae).</title>
        <authorList>
            <person name="Koga R."/>
            <person name="Moriyama M."/>
            <person name="Nozaki T."/>
            <person name="Fukatsu T."/>
        </authorList>
    </citation>
    <scope>NUCLEOTIDE SEQUENCE</scope>
    <source>
        <strain evidence="6">Kw-01</strain>
    </source>
</reference>
<feature type="binding site" evidence="5">
    <location>
        <position position="103"/>
    </location>
    <ligand>
        <name>Mg(2+)</name>
        <dbReference type="ChEBI" id="CHEBI:18420"/>
        <label>1</label>
    </ligand>
</feature>
<evidence type="ECO:0000256" key="2">
    <source>
        <dbReference type="ARBA" id="ARBA00022723"/>
    </source>
</evidence>
<comment type="subcellular location">
    <subcellularLocation>
        <location evidence="5">Cytoplasm</location>
    </subcellularLocation>
</comment>
<dbReference type="NCBIfam" id="NF002317">
    <property type="entry name" value="PRK01250.1"/>
    <property type="match status" value="1"/>
</dbReference>
<evidence type="ECO:0000256" key="5">
    <source>
        <dbReference type="HAMAP-Rule" id="MF_00209"/>
    </source>
</evidence>
<reference evidence="6" key="2">
    <citation type="submission" date="2023-10" db="EMBL/GenBank/DDBJ databases">
        <authorList>
            <person name="Koga R."/>
            <person name="Fukatsu T."/>
        </authorList>
    </citation>
    <scope>NUCLEOTIDE SEQUENCE</scope>
    <source>
        <strain evidence="6">Kw-01</strain>
    </source>
</reference>
<dbReference type="CDD" id="cd00412">
    <property type="entry name" value="pyrophosphatase"/>
    <property type="match status" value="1"/>
</dbReference>
<feature type="binding site" evidence="5">
    <location>
        <position position="71"/>
    </location>
    <ligand>
        <name>Mg(2+)</name>
        <dbReference type="ChEBI" id="CHEBI:18420"/>
        <label>2</label>
    </ligand>
</feature>
<feature type="binding site" evidence="5">
    <location>
        <position position="56"/>
    </location>
    <ligand>
        <name>substrate</name>
    </ligand>
</feature>
<dbReference type="SUPFAM" id="SSF50324">
    <property type="entry name" value="Inorganic pyrophosphatase"/>
    <property type="match status" value="1"/>
</dbReference>
<proteinExistence type="inferred from homology"/>
<keyword evidence="5" id="KW-0963">Cytoplasm</keyword>
<feature type="binding site" evidence="5">
    <location>
        <position position="66"/>
    </location>
    <ligand>
        <name>Mg(2+)</name>
        <dbReference type="ChEBI" id="CHEBI:18420"/>
        <label>1</label>
    </ligand>
</feature>
<feature type="binding site" evidence="5">
    <location>
        <position position="142"/>
    </location>
    <ligand>
        <name>substrate</name>
    </ligand>
</feature>
<dbReference type="GO" id="GO:0004427">
    <property type="term" value="F:inorganic diphosphate phosphatase activity"/>
    <property type="evidence" value="ECO:0007669"/>
    <property type="project" value="UniProtKB-UniRule"/>
</dbReference>
<dbReference type="Gene3D" id="3.90.80.10">
    <property type="entry name" value="Inorganic pyrophosphatase"/>
    <property type="match status" value="1"/>
</dbReference>
<organism evidence="6">
    <name type="scientific">Candidatus Aschnera chinzeii</name>
    <dbReference type="NCBI Taxonomy" id="1485666"/>
    <lineage>
        <taxon>Bacteria</taxon>
        <taxon>Pseudomonadati</taxon>
        <taxon>Pseudomonadota</taxon>
        <taxon>Gammaproteobacteria</taxon>
        <taxon>Enterobacterales</taxon>
        <taxon>Enterobacteriaceae</taxon>
        <taxon>Candidatus Aschnera</taxon>
    </lineage>
</organism>
<protein>
    <recommendedName>
        <fullName evidence="5">Inorganic pyrophosphatase</fullName>
        <ecNumber evidence="5">3.6.1.1</ecNumber>
    </recommendedName>
    <alternativeName>
        <fullName evidence="5">Pyrophosphate phospho-hydrolase</fullName>
        <shortName evidence="5">PPase</shortName>
    </alternativeName>
</protein>
<dbReference type="InterPro" id="IPR008162">
    <property type="entry name" value="Pyrophosphatase"/>
</dbReference>
<dbReference type="GO" id="GO:0000287">
    <property type="term" value="F:magnesium ion binding"/>
    <property type="evidence" value="ECO:0007669"/>
    <property type="project" value="UniProtKB-UniRule"/>
</dbReference>
<comment type="catalytic activity">
    <reaction evidence="5">
        <text>diphosphate + H2O = 2 phosphate + H(+)</text>
        <dbReference type="Rhea" id="RHEA:24576"/>
        <dbReference type="ChEBI" id="CHEBI:15377"/>
        <dbReference type="ChEBI" id="CHEBI:15378"/>
        <dbReference type="ChEBI" id="CHEBI:33019"/>
        <dbReference type="ChEBI" id="CHEBI:43474"/>
        <dbReference type="EC" id="3.6.1.1"/>
    </reaction>
</comment>